<dbReference type="PANTHER" id="PTHR44520">
    <property type="entry name" value="RESPONSE REGULATOR RCP1-RELATED"/>
    <property type="match status" value="1"/>
</dbReference>
<dbReference type="RefSeq" id="WP_188650674.1">
    <property type="nucleotide sequence ID" value="NZ_BMNR01000002.1"/>
</dbReference>
<dbReference type="Proteomes" id="UP000612329">
    <property type="component" value="Unassembled WGS sequence"/>
</dbReference>
<dbReference type="InterPro" id="IPR052893">
    <property type="entry name" value="TCS_response_regulator"/>
</dbReference>
<dbReference type="SMART" id="SM00448">
    <property type="entry name" value="REC"/>
    <property type="match status" value="1"/>
</dbReference>
<dbReference type="GO" id="GO:0000160">
    <property type="term" value="P:phosphorelay signal transduction system"/>
    <property type="evidence" value="ECO:0007669"/>
    <property type="project" value="InterPro"/>
</dbReference>
<evidence type="ECO:0000313" key="3">
    <source>
        <dbReference type="EMBL" id="GGK17805.1"/>
    </source>
</evidence>
<reference evidence="3" key="2">
    <citation type="submission" date="2020-09" db="EMBL/GenBank/DDBJ databases">
        <authorList>
            <person name="Sun Q."/>
            <person name="Ohkuma M."/>
        </authorList>
    </citation>
    <scope>NUCLEOTIDE SEQUENCE</scope>
    <source>
        <strain evidence="3">JCM 12862</strain>
    </source>
</reference>
<dbReference type="PROSITE" id="PS50110">
    <property type="entry name" value="RESPONSE_REGULATORY"/>
    <property type="match status" value="1"/>
</dbReference>
<accession>A0A8J3FGN3</accession>
<protein>
    <submittedName>
        <fullName evidence="3">Response regulator</fullName>
    </submittedName>
</protein>
<name>A0A8J3FGN3_9FLAO</name>
<dbReference type="Pfam" id="PF00072">
    <property type="entry name" value="Response_reg"/>
    <property type="match status" value="1"/>
</dbReference>
<dbReference type="SUPFAM" id="SSF52172">
    <property type="entry name" value="CheY-like"/>
    <property type="match status" value="1"/>
</dbReference>
<evidence type="ECO:0000259" key="2">
    <source>
        <dbReference type="PROSITE" id="PS50110"/>
    </source>
</evidence>
<dbReference type="AlphaFoldDB" id="A0A8J3FGN3"/>
<dbReference type="PANTHER" id="PTHR44520:SF2">
    <property type="entry name" value="RESPONSE REGULATOR RCP1"/>
    <property type="match status" value="1"/>
</dbReference>
<dbReference type="InterPro" id="IPR011006">
    <property type="entry name" value="CheY-like_superfamily"/>
</dbReference>
<dbReference type="InterPro" id="IPR001789">
    <property type="entry name" value="Sig_transdc_resp-reg_receiver"/>
</dbReference>
<feature type="domain" description="Response regulatory" evidence="2">
    <location>
        <begin position="3"/>
        <end position="131"/>
    </location>
</feature>
<feature type="modified residue" description="4-aspartylphosphate" evidence="1">
    <location>
        <position position="61"/>
    </location>
</feature>
<dbReference type="EMBL" id="BMNR01000002">
    <property type="protein sequence ID" value="GGK17805.1"/>
    <property type="molecule type" value="Genomic_DNA"/>
</dbReference>
<dbReference type="Gene3D" id="3.40.50.2300">
    <property type="match status" value="1"/>
</dbReference>
<keyword evidence="4" id="KW-1185">Reference proteome</keyword>
<evidence type="ECO:0000313" key="4">
    <source>
        <dbReference type="Proteomes" id="UP000612329"/>
    </source>
</evidence>
<gene>
    <name evidence="3" type="ORF">GCM10007962_10050</name>
</gene>
<organism evidence="3 4">
    <name type="scientific">Yeosuana aromativorans</name>
    <dbReference type="NCBI Taxonomy" id="288019"/>
    <lineage>
        <taxon>Bacteria</taxon>
        <taxon>Pseudomonadati</taxon>
        <taxon>Bacteroidota</taxon>
        <taxon>Flavobacteriia</taxon>
        <taxon>Flavobacteriales</taxon>
        <taxon>Flavobacteriaceae</taxon>
        <taxon>Yeosuana</taxon>
    </lineage>
</organism>
<sequence>MGKIAIIDDNLFFRKITFHLLKKTGVTEDNILMFENGKEAFEYIIKNIKNKNLLPELILLDLNMPIVTGWKFLSLFRIVNEKHNYNPQIYILTSSVDHKDISRAKSIHEVNGYLIKPIKTNDLNDLLKKSELKINVPE</sequence>
<reference evidence="3" key="1">
    <citation type="journal article" date="2014" name="Int. J. Syst. Evol. Microbiol.">
        <title>Complete genome sequence of Corynebacterium casei LMG S-19264T (=DSM 44701T), isolated from a smear-ripened cheese.</title>
        <authorList>
            <consortium name="US DOE Joint Genome Institute (JGI-PGF)"/>
            <person name="Walter F."/>
            <person name="Albersmeier A."/>
            <person name="Kalinowski J."/>
            <person name="Ruckert C."/>
        </authorList>
    </citation>
    <scope>NUCLEOTIDE SEQUENCE</scope>
    <source>
        <strain evidence="3">JCM 12862</strain>
    </source>
</reference>
<comment type="caution">
    <text evidence="3">The sequence shown here is derived from an EMBL/GenBank/DDBJ whole genome shotgun (WGS) entry which is preliminary data.</text>
</comment>
<evidence type="ECO:0000256" key="1">
    <source>
        <dbReference type="PROSITE-ProRule" id="PRU00169"/>
    </source>
</evidence>
<keyword evidence="1" id="KW-0597">Phosphoprotein</keyword>
<proteinExistence type="predicted"/>